<protein>
    <submittedName>
        <fullName evidence="3">Uncharacterized protein</fullName>
    </submittedName>
</protein>
<evidence type="ECO:0000256" key="2">
    <source>
        <dbReference type="SAM" id="Phobius"/>
    </source>
</evidence>
<feature type="transmembrane region" description="Helical" evidence="2">
    <location>
        <begin position="16"/>
        <end position="37"/>
    </location>
</feature>
<proteinExistence type="predicted"/>
<keyword evidence="2" id="KW-0472">Membrane</keyword>
<keyword evidence="4" id="KW-1185">Reference proteome</keyword>
<reference evidence="3 4" key="1">
    <citation type="submission" date="2021-03" db="EMBL/GenBank/DDBJ databases">
        <authorList>
            <person name="King G.J."/>
            <person name="Bancroft I."/>
            <person name="Baten A."/>
            <person name="Bloomfield J."/>
            <person name="Borpatragohain P."/>
            <person name="He Z."/>
            <person name="Irish N."/>
            <person name="Irwin J."/>
            <person name="Liu K."/>
            <person name="Mauleon R.P."/>
            <person name="Moore J."/>
            <person name="Morris R."/>
            <person name="Ostergaard L."/>
            <person name="Wang B."/>
            <person name="Wells R."/>
        </authorList>
    </citation>
    <scope>NUCLEOTIDE SEQUENCE [LARGE SCALE GENOMIC DNA]</scope>
    <source>
        <strain evidence="3">R-o-18</strain>
        <tissue evidence="3">Leaf</tissue>
    </source>
</reference>
<feature type="compositionally biased region" description="Basic and acidic residues" evidence="1">
    <location>
        <begin position="40"/>
        <end position="51"/>
    </location>
</feature>
<evidence type="ECO:0000256" key="1">
    <source>
        <dbReference type="SAM" id="MobiDB-lite"/>
    </source>
</evidence>
<accession>A0ABQ7MZH8</accession>
<comment type="caution">
    <text evidence="3">The sequence shown here is derived from an EMBL/GenBank/DDBJ whole genome shotgun (WGS) entry which is preliminary data.</text>
</comment>
<sequence>MARSFLSDGGAGGLGLVWGFVVVAATFSVIAMAVFVCGDKKSSDNEKEHRTGPGAGVYASQASVPSIPTGC</sequence>
<feature type="compositionally biased region" description="Polar residues" evidence="1">
    <location>
        <begin position="60"/>
        <end position="71"/>
    </location>
</feature>
<evidence type="ECO:0000313" key="3">
    <source>
        <dbReference type="EMBL" id="KAG5404075.1"/>
    </source>
</evidence>
<name>A0ABQ7MZH8_BRACM</name>
<feature type="region of interest" description="Disordered" evidence="1">
    <location>
        <begin position="40"/>
        <end position="71"/>
    </location>
</feature>
<keyword evidence="2" id="KW-1133">Transmembrane helix</keyword>
<organism evidence="3 4">
    <name type="scientific">Brassica rapa subsp. trilocularis</name>
    <dbReference type="NCBI Taxonomy" id="1813537"/>
    <lineage>
        <taxon>Eukaryota</taxon>
        <taxon>Viridiplantae</taxon>
        <taxon>Streptophyta</taxon>
        <taxon>Embryophyta</taxon>
        <taxon>Tracheophyta</taxon>
        <taxon>Spermatophyta</taxon>
        <taxon>Magnoliopsida</taxon>
        <taxon>eudicotyledons</taxon>
        <taxon>Gunneridae</taxon>
        <taxon>Pentapetalae</taxon>
        <taxon>rosids</taxon>
        <taxon>malvids</taxon>
        <taxon>Brassicales</taxon>
        <taxon>Brassicaceae</taxon>
        <taxon>Brassiceae</taxon>
        <taxon>Brassica</taxon>
    </lineage>
</organism>
<evidence type="ECO:0000313" key="4">
    <source>
        <dbReference type="Proteomes" id="UP000823674"/>
    </source>
</evidence>
<gene>
    <name evidence="3" type="primary">A03g502250.1_BraROA</name>
    <name evidence="3" type="ORF">IGI04_010194</name>
</gene>
<keyword evidence="2" id="KW-0812">Transmembrane</keyword>
<dbReference type="Proteomes" id="UP000823674">
    <property type="component" value="Chromosome A03"/>
</dbReference>
<dbReference type="EMBL" id="JADBGQ010000003">
    <property type="protein sequence ID" value="KAG5404075.1"/>
    <property type="molecule type" value="Genomic_DNA"/>
</dbReference>